<keyword evidence="4" id="KW-0627">Porphyrin biosynthesis</keyword>
<dbReference type="HOGENOM" id="CLU_088595_0_0_6"/>
<evidence type="ECO:0000256" key="9">
    <source>
        <dbReference type="ARBA" id="ARBA00048555"/>
    </source>
</evidence>
<evidence type="ECO:0000256" key="11">
    <source>
        <dbReference type="SAM" id="MobiDB-lite"/>
    </source>
</evidence>
<evidence type="ECO:0000313" key="12">
    <source>
        <dbReference type="EMBL" id="ABE54407.1"/>
    </source>
</evidence>
<name>Q12Q69_SHEDO</name>
<dbReference type="Proteomes" id="UP000001982">
    <property type="component" value="Chromosome"/>
</dbReference>
<dbReference type="CDD" id="cd00561">
    <property type="entry name" value="CobA_ACA"/>
    <property type="match status" value="1"/>
</dbReference>
<dbReference type="KEGG" id="sdn:Sden_1119"/>
<evidence type="ECO:0000256" key="1">
    <source>
        <dbReference type="ARBA" id="ARBA00005121"/>
    </source>
</evidence>
<evidence type="ECO:0000256" key="8">
    <source>
        <dbReference type="ARBA" id="ARBA00033354"/>
    </source>
</evidence>
<evidence type="ECO:0000256" key="4">
    <source>
        <dbReference type="ARBA" id="ARBA00023244"/>
    </source>
</evidence>
<dbReference type="SUPFAM" id="SSF52540">
    <property type="entry name" value="P-loop containing nucleoside triphosphate hydrolases"/>
    <property type="match status" value="1"/>
</dbReference>
<dbReference type="PANTHER" id="PTHR46638">
    <property type="entry name" value="CORRINOID ADENOSYLTRANSFERASE"/>
    <property type="match status" value="1"/>
</dbReference>
<dbReference type="UniPathway" id="UPA00148">
    <property type="reaction ID" value="UER00233"/>
</dbReference>
<organism evidence="12 13">
    <name type="scientific">Shewanella denitrificans (strain OS217 / ATCC BAA-1090 / DSM 15013)</name>
    <dbReference type="NCBI Taxonomy" id="318161"/>
    <lineage>
        <taxon>Bacteria</taxon>
        <taxon>Pseudomonadati</taxon>
        <taxon>Pseudomonadota</taxon>
        <taxon>Gammaproteobacteria</taxon>
        <taxon>Alteromonadales</taxon>
        <taxon>Shewanellaceae</taxon>
        <taxon>Shewanella</taxon>
    </lineage>
</organism>
<comment type="similarity">
    <text evidence="2">Belongs to the Cob(I)alamin adenosyltransferase family.</text>
</comment>
<dbReference type="GO" id="GO:0006779">
    <property type="term" value="P:porphyrin-containing compound biosynthetic process"/>
    <property type="evidence" value="ECO:0007669"/>
    <property type="project" value="UniProtKB-KW"/>
</dbReference>
<comment type="function">
    <text evidence="5">Required for both de novo synthesis of the corrin ring for the assimilation of exogenous corrinoids. Participates in the adenosylation of a variety of incomplete and complete corrinoids.</text>
</comment>
<dbReference type="AlphaFoldDB" id="Q12Q69"/>
<dbReference type="eggNOG" id="COG2109">
    <property type="taxonomic scope" value="Bacteria"/>
</dbReference>
<dbReference type="PANTHER" id="PTHR46638:SF1">
    <property type="entry name" value="CORRINOID ADENOSYLTRANSFERASE"/>
    <property type="match status" value="1"/>
</dbReference>
<evidence type="ECO:0000256" key="7">
    <source>
        <dbReference type="ARBA" id="ARBA00033334"/>
    </source>
</evidence>
<keyword evidence="12" id="KW-0808">Transferase</keyword>
<evidence type="ECO:0000256" key="3">
    <source>
        <dbReference type="ARBA" id="ARBA00012454"/>
    </source>
</evidence>
<dbReference type="NCBIfam" id="TIGR00708">
    <property type="entry name" value="cobA"/>
    <property type="match status" value="1"/>
</dbReference>
<keyword evidence="13" id="KW-1185">Reference proteome</keyword>
<comment type="catalytic activity">
    <reaction evidence="9">
        <text>2 cob(II)yrinate a,c diamide + reduced [electron-transfer flavoprotein] + 2 ATP = 2 adenosylcob(III)yrinate a,c-diamide + 2 triphosphate + oxidized [electron-transfer flavoprotein] + 3 H(+)</text>
        <dbReference type="Rhea" id="RHEA:11528"/>
        <dbReference type="Rhea" id="RHEA-COMP:10685"/>
        <dbReference type="Rhea" id="RHEA-COMP:10686"/>
        <dbReference type="ChEBI" id="CHEBI:15378"/>
        <dbReference type="ChEBI" id="CHEBI:18036"/>
        <dbReference type="ChEBI" id="CHEBI:30616"/>
        <dbReference type="ChEBI" id="CHEBI:57692"/>
        <dbReference type="ChEBI" id="CHEBI:58307"/>
        <dbReference type="ChEBI" id="CHEBI:58503"/>
        <dbReference type="ChEBI" id="CHEBI:58537"/>
        <dbReference type="EC" id="2.5.1.17"/>
    </reaction>
</comment>
<dbReference type="EMBL" id="CP000302">
    <property type="protein sequence ID" value="ABE54407.1"/>
    <property type="molecule type" value="Genomic_DNA"/>
</dbReference>
<dbReference type="GO" id="GO:0005524">
    <property type="term" value="F:ATP binding"/>
    <property type="evidence" value="ECO:0007669"/>
    <property type="project" value="InterPro"/>
</dbReference>
<protein>
    <recommendedName>
        <fullName evidence="3">corrinoid adenosyltransferase</fullName>
        <ecNumber evidence="3">2.5.1.17</ecNumber>
    </recommendedName>
    <alternativeName>
        <fullName evidence="6">Cob(II)alamin adenosyltransferase</fullName>
    </alternativeName>
    <alternativeName>
        <fullName evidence="8">Cob(II)yrinic acid a,c-diamide adenosyltransferase</fullName>
    </alternativeName>
    <alternativeName>
        <fullName evidence="7">Cobinamide/cobalamin adenosyltransferase</fullName>
    </alternativeName>
</protein>
<evidence type="ECO:0000313" key="13">
    <source>
        <dbReference type="Proteomes" id="UP000001982"/>
    </source>
</evidence>
<comment type="pathway">
    <text evidence="1">Cofactor biosynthesis; adenosylcobalamin biosynthesis; adenosylcobalamin from cob(II)yrinate a,c-diamide: step 2/7.</text>
</comment>
<dbReference type="Pfam" id="PF02572">
    <property type="entry name" value="CobA_CobO_BtuR"/>
    <property type="match status" value="1"/>
</dbReference>
<gene>
    <name evidence="12" type="ordered locus">Sden_1119</name>
</gene>
<dbReference type="GO" id="GO:0008817">
    <property type="term" value="F:corrinoid adenosyltransferase activity"/>
    <property type="evidence" value="ECO:0007669"/>
    <property type="project" value="UniProtKB-EC"/>
</dbReference>
<dbReference type="Gene3D" id="3.40.50.300">
    <property type="entry name" value="P-loop containing nucleotide triphosphate hydrolases"/>
    <property type="match status" value="1"/>
</dbReference>
<evidence type="ECO:0000256" key="6">
    <source>
        <dbReference type="ARBA" id="ARBA00031529"/>
    </source>
</evidence>
<proteinExistence type="inferred from homology"/>
<feature type="region of interest" description="Disordered" evidence="11">
    <location>
        <begin position="1"/>
        <end position="62"/>
    </location>
</feature>
<dbReference type="InterPro" id="IPR027417">
    <property type="entry name" value="P-loop_NTPase"/>
</dbReference>
<dbReference type="STRING" id="318161.Sden_1119"/>
<feature type="compositionally biased region" description="Low complexity" evidence="11">
    <location>
        <begin position="33"/>
        <end position="49"/>
    </location>
</feature>
<sequence length="247" mass="27173">MLLMPTLFRDKQSKEPPVSSNHDRHSSPEALELESAPETTPESPMSTTSVDTHADRHKKRQQKVKLAVDAKIAAAQDRKGILLVLTGNGKGKSTSGFGTVARAVGHGHKAGVVQFIKGNWECGERNLLEGAGVKFHVMGTGFTWDTQDKAKDTAAALEAWQAAEVMLKDERLNVVMLDELTYMISYHYLPLERVIEALNNRPSMQHVIITGRSCHRTLIELADTVSEIVAVKHAFDNGIAAQEGFDY</sequence>
<dbReference type="EC" id="2.5.1.17" evidence="3"/>
<evidence type="ECO:0000256" key="10">
    <source>
        <dbReference type="ARBA" id="ARBA00048692"/>
    </source>
</evidence>
<dbReference type="InterPro" id="IPR003724">
    <property type="entry name" value="CblAdoTrfase_CobA"/>
</dbReference>
<dbReference type="NCBIfam" id="NF004637">
    <property type="entry name" value="PRK05986.1"/>
    <property type="match status" value="1"/>
</dbReference>
<evidence type="ECO:0000256" key="5">
    <source>
        <dbReference type="ARBA" id="ARBA00024929"/>
    </source>
</evidence>
<evidence type="ECO:0000256" key="2">
    <source>
        <dbReference type="ARBA" id="ARBA00007487"/>
    </source>
</evidence>
<comment type="catalytic activity">
    <reaction evidence="10">
        <text>2 cob(II)alamin + reduced [electron-transfer flavoprotein] + 2 ATP = 2 adenosylcob(III)alamin + 2 triphosphate + oxidized [electron-transfer flavoprotein] + 3 H(+)</text>
        <dbReference type="Rhea" id="RHEA:28671"/>
        <dbReference type="Rhea" id="RHEA-COMP:10685"/>
        <dbReference type="Rhea" id="RHEA-COMP:10686"/>
        <dbReference type="ChEBI" id="CHEBI:15378"/>
        <dbReference type="ChEBI" id="CHEBI:16304"/>
        <dbReference type="ChEBI" id="CHEBI:18036"/>
        <dbReference type="ChEBI" id="CHEBI:18408"/>
        <dbReference type="ChEBI" id="CHEBI:30616"/>
        <dbReference type="ChEBI" id="CHEBI:57692"/>
        <dbReference type="ChEBI" id="CHEBI:58307"/>
        <dbReference type="EC" id="2.5.1.17"/>
    </reaction>
</comment>
<accession>Q12Q69</accession>
<reference evidence="12 13" key="1">
    <citation type="submission" date="2006-03" db="EMBL/GenBank/DDBJ databases">
        <title>Complete sequence of Shewanella denitrificans OS217.</title>
        <authorList>
            <consortium name="US DOE Joint Genome Institute"/>
            <person name="Copeland A."/>
            <person name="Lucas S."/>
            <person name="Lapidus A."/>
            <person name="Barry K."/>
            <person name="Detter J.C."/>
            <person name="Glavina del Rio T."/>
            <person name="Hammon N."/>
            <person name="Israni S."/>
            <person name="Dalin E."/>
            <person name="Tice H."/>
            <person name="Pitluck S."/>
            <person name="Brettin T."/>
            <person name="Bruce D."/>
            <person name="Han C."/>
            <person name="Tapia R."/>
            <person name="Gilna P."/>
            <person name="Kiss H."/>
            <person name="Schmutz J."/>
            <person name="Larimer F."/>
            <person name="Land M."/>
            <person name="Hauser L."/>
            <person name="Kyrpides N."/>
            <person name="Lykidis A."/>
            <person name="Richardson P."/>
        </authorList>
    </citation>
    <scope>NUCLEOTIDE SEQUENCE [LARGE SCALE GENOMIC DNA]</scope>
    <source>
        <strain evidence="13">OS217 / ATCC BAA-1090 / DSM 15013</strain>
    </source>
</reference>
<dbReference type="GO" id="GO:0009236">
    <property type="term" value="P:cobalamin biosynthetic process"/>
    <property type="evidence" value="ECO:0007669"/>
    <property type="project" value="UniProtKB-UniPathway"/>
</dbReference>